<dbReference type="HAMAP" id="MF_00212">
    <property type="entry name" value="MQO"/>
    <property type="match status" value="1"/>
</dbReference>
<keyword evidence="10" id="KW-1185">Reference proteome</keyword>
<evidence type="ECO:0000256" key="4">
    <source>
        <dbReference type="ARBA" id="ARBA00022532"/>
    </source>
</evidence>
<dbReference type="SUPFAM" id="SSF51905">
    <property type="entry name" value="FAD/NAD(P)-binding domain"/>
    <property type="match status" value="1"/>
</dbReference>
<evidence type="ECO:0000256" key="1">
    <source>
        <dbReference type="ARBA" id="ARBA00001139"/>
    </source>
</evidence>
<dbReference type="NCBIfam" id="NF003612">
    <property type="entry name" value="PRK05257.3-3"/>
    <property type="match status" value="1"/>
</dbReference>
<dbReference type="PROSITE" id="PS00387">
    <property type="entry name" value="PPASE"/>
    <property type="match status" value="1"/>
</dbReference>
<dbReference type="NCBIfam" id="NF003605">
    <property type="entry name" value="PRK05257.1-4"/>
    <property type="match status" value="1"/>
</dbReference>
<protein>
    <recommendedName>
        <fullName evidence="8">Probable malate:quinone oxidoreductase</fullName>
        <ecNumber evidence="8">1.1.5.4</ecNumber>
    </recommendedName>
    <alternativeName>
        <fullName evidence="8">MQO</fullName>
    </alternativeName>
    <alternativeName>
        <fullName evidence="8">Malate dehydrogenase [quinone]</fullName>
    </alternativeName>
</protein>
<comment type="similarity">
    <text evidence="8">Belongs to the MQO family.</text>
</comment>
<dbReference type="Proteomes" id="UP001164965">
    <property type="component" value="Chromosome"/>
</dbReference>
<dbReference type="NCBIfam" id="NF003610">
    <property type="entry name" value="PRK05257.3-1"/>
    <property type="match status" value="1"/>
</dbReference>
<dbReference type="GO" id="GO:0008924">
    <property type="term" value="F:L-malate dehydrogenase (quinone) activity"/>
    <property type="evidence" value="ECO:0007669"/>
    <property type="project" value="UniProtKB-EC"/>
</dbReference>
<dbReference type="PANTHER" id="PTHR43104">
    <property type="entry name" value="L-2-HYDROXYGLUTARATE DEHYDROGENASE, MITOCHONDRIAL"/>
    <property type="match status" value="1"/>
</dbReference>
<dbReference type="EC" id="1.1.5.4" evidence="8"/>
<name>A0ABY6NZ75_9NOCA</name>
<evidence type="ECO:0000256" key="7">
    <source>
        <dbReference type="ARBA" id="ARBA00023002"/>
    </source>
</evidence>
<dbReference type="InterPro" id="IPR036188">
    <property type="entry name" value="FAD/NAD-bd_sf"/>
</dbReference>
<proteinExistence type="inferred from homology"/>
<keyword evidence="6 8" id="KW-0274">FAD</keyword>
<keyword evidence="4 8" id="KW-0816">Tricarboxylic acid cycle</keyword>
<dbReference type="Gene3D" id="3.50.50.60">
    <property type="entry name" value="FAD/NAD(P)-binding domain"/>
    <property type="match status" value="1"/>
</dbReference>
<organism evidence="9 10">
    <name type="scientific">Rhodococcus antarcticus</name>
    <dbReference type="NCBI Taxonomy" id="2987751"/>
    <lineage>
        <taxon>Bacteria</taxon>
        <taxon>Bacillati</taxon>
        <taxon>Actinomycetota</taxon>
        <taxon>Actinomycetes</taxon>
        <taxon>Mycobacteriales</taxon>
        <taxon>Nocardiaceae</taxon>
        <taxon>Rhodococcus</taxon>
    </lineage>
</organism>
<dbReference type="NCBIfam" id="TIGR01320">
    <property type="entry name" value="mal_quin_oxido"/>
    <property type="match status" value="1"/>
</dbReference>
<evidence type="ECO:0000313" key="9">
    <source>
        <dbReference type="EMBL" id="UZJ24700.1"/>
    </source>
</evidence>
<dbReference type="Gene3D" id="3.30.9.10">
    <property type="entry name" value="D-Amino Acid Oxidase, subunit A, domain 2"/>
    <property type="match status" value="1"/>
</dbReference>
<evidence type="ECO:0000256" key="3">
    <source>
        <dbReference type="ARBA" id="ARBA00005012"/>
    </source>
</evidence>
<sequence length="513" mass="55226">MTTAPQHTDGDPVDVLLIGGGIMSATLGALLTRLQPDWTIAVHERLEAVALESSAAWNNAGTGHSALCELNYTPQKADGSIDISKAVSINEELQVSKQFWSTLVENGLIESPREFINPVPHVSFVHGAADVAFLRQRYELLSDHPLFAGMEYTEDPETIARWAPLMAAERDFAASPVAMTRADAGTDVDFGSLTRHLFDYVERGGAQLHFRHEVRDLTRGRDGLWEASVKDLASGRRSTVRARFVFIGSGGGALTLLQKSGISEGRGLGGFPVSGQWLRCTNPEVIAQHQAKVYGKEAVGAPPMSVPHLDTRVIDGQQDLLFGPYAGFSPKFLKNGKLTDLLSSVKLHNLLPLLSVGLHNTGLVKYLVGQVLQSRKARLRALQQFVPTARLEDWELVTAGQRVQVIKPRGEGQTGARGTLQFGTELVTAADGSVAALLGASPGASTAVPVMLKLLAQCFPDKKAQWAPVLTELVPSYGTTLADNPELLATVHETTAAELELTWVGGQPERVTA</sequence>
<keyword evidence="7 8" id="KW-0560">Oxidoreductase</keyword>
<comment type="pathway">
    <text evidence="3 8">Carbohydrate metabolism; tricarboxylic acid cycle; oxaloacetate from (S)-malate (quinone route): step 1/1.</text>
</comment>
<dbReference type="Pfam" id="PF06039">
    <property type="entry name" value="Mqo"/>
    <property type="match status" value="1"/>
</dbReference>
<evidence type="ECO:0000313" key="10">
    <source>
        <dbReference type="Proteomes" id="UP001164965"/>
    </source>
</evidence>
<gene>
    <name evidence="8" type="primary">mqo</name>
    <name evidence="9" type="ORF">RHODO2019_16550</name>
</gene>
<dbReference type="PANTHER" id="PTHR43104:SF2">
    <property type="entry name" value="L-2-HYDROXYGLUTARATE DEHYDROGENASE, MITOCHONDRIAL"/>
    <property type="match status" value="1"/>
</dbReference>
<evidence type="ECO:0000256" key="2">
    <source>
        <dbReference type="ARBA" id="ARBA00001974"/>
    </source>
</evidence>
<dbReference type="NCBIfam" id="NF003606">
    <property type="entry name" value="PRK05257.2-1"/>
    <property type="match status" value="1"/>
</dbReference>
<keyword evidence="5 8" id="KW-0285">Flavoprotein</keyword>
<dbReference type="NCBIfam" id="NF003603">
    <property type="entry name" value="PRK05257.1-1"/>
    <property type="match status" value="1"/>
</dbReference>
<dbReference type="NCBIfam" id="NF009875">
    <property type="entry name" value="PRK13339.1"/>
    <property type="match status" value="1"/>
</dbReference>
<dbReference type="NCBIfam" id="NF003611">
    <property type="entry name" value="PRK05257.3-2"/>
    <property type="match status" value="1"/>
</dbReference>
<comment type="catalytic activity">
    <reaction evidence="1 8">
        <text>(S)-malate + a quinone = a quinol + oxaloacetate</text>
        <dbReference type="Rhea" id="RHEA:46012"/>
        <dbReference type="ChEBI" id="CHEBI:15589"/>
        <dbReference type="ChEBI" id="CHEBI:16452"/>
        <dbReference type="ChEBI" id="CHEBI:24646"/>
        <dbReference type="ChEBI" id="CHEBI:132124"/>
        <dbReference type="EC" id="1.1.5.4"/>
    </reaction>
</comment>
<evidence type="ECO:0000256" key="5">
    <source>
        <dbReference type="ARBA" id="ARBA00022630"/>
    </source>
</evidence>
<dbReference type="RefSeq" id="WP_265382806.1">
    <property type="nucleotide sequence ID" value="NZ_CP110615.1"/>
</dbReference>
<evidence type="ECO:0000256" key="6">
    <source>
        <dbReference type="ARBA" id="ARBA00022827"/>
    </source>
</evidence>
<dbReference type="InterPro" id="IPR006231">
    <property type="entry name" value="MQO"/>
</dbReference>
<evidence type="ECO:0000256" key="8">
    <source>
        <dbReference type="HAMAP-Rule" id="MF_00212"/>
    </source>
</evidence>
<accession>A0ABY6NZ75</accession>
<reference evidence="9" key="1">
    <citation type="submission" date="2022-10" db="EMBL/GenBank/DDBJ databases">
        <title>Rhodococcus sp.75.</title>
        <authorList>
            <person name="Sun M."/>
        </authorList>
    </citation>
    <scope>NUCLEOTIDE SEQUENCE</scope>
    <source>
        <strain evidence="9">75</strain>
    </source>
</reference>
<comment type="cofactor">
    <cofactor evidence="2 8">
        <name>FAD</name>
        <dbReference type="ChEBI" id="CHEBI:57692"/>
    </cofactor>
</comment>
<dbReference type="EMBL" id="CP110615">
    <property type="protein sequence ID" value="UZJ24700.1"/>
    <property type="molecule type" value="Genomic_DNA"/>
</dbReference>